<dbReference type="AlphaFoldDB" id="A0A1C3WU18"/>
<dbReference type="Proteomes" id="UP000199101">
    <property type="component" value="Unassembled WGS sequence"/>
</dbReference>
<sequence length="147" mass="16666">MTEDEYKTELQGILRAHAQPALEKLHAVKRSLSEKARQIMVGVHPGQSEEGFFTIMVHLDGPDLYVLNKAIQPYRSLFDVRIVDGRIQPHVPRFDPEALSFSVNDAIVDACMEWMEELWRQFGGIGLPAFVFGEEGYGSLERKPLLP</sequence>
<dbReference type="Pfam" id="PF19926">
    <property type="entry name" value="DUF6389"/>
    <property type="match status" value="1"/>
</dbReference>
<keyword evidence="2" id="KW-1185">Reference proteome</keyword>
<dbReference type="EMBL" id="FMAG01000007">
    <property type="protein sequence ID" value="SCB43489.1"/>
    <property type="molecule type" value="Genomic_DNA"/>
</dbReference>
<evidence type="ECO:0000313" key="2">
    <source>
        <dbReference type="Proteomes" id="UP000199101"/>
    </source>
</evidence>
<name>A0A1C3WU18_9HYPH</name>
<gene>
    <name evidence="1" type="ORF">GA0061103_6301</name>
</gene>
<evidence type="ECO:0000313" key="1">
    <source>
        <dbReference type="EMBL" id="SCB43489.1"/>
    </source>
</evidence>
<protein>
    <submittedName>
        <fullName evidence="1">Uncharacterized protein</fullName>
    </submittedName>
</protein>
<accession>A0A1C3WU18</accession>
<proteinExistence type="predicted"/>
<reference evidence="2" key="1">
    <citation type="submission" date="2016-08" db="EMBL/GenBank/DDBJ databases">
        <authorList>
            <person name="Varghese N."/>
            <person name="Submissions Spin"/>
        </authorList>
    </citation>
    <scope>NUCLEOTIDE SEQUENCE [LARGE SCALE GENOMIC DNA]</scope>
    <source>
        <strain evidence="2">HAMBI 2975</strain>
    </source>
</reference>
<dbReference type="InterPro" id="IPR045661">
    <property type="entry name" value="DUF6389"/>
</dbReference>
<organism evidence="1 2">
    <name type="scientific">Rhizobium multihospitium</name>
    <dbReference type="NCBI Taxonomy" id="410764"/>
    <lineage>
        <taxon>Bacteria</taxon>
        <taxon>Pseudomonadati</taxon>
        <taxon>Pseudomonadota</taxon>
        <taxon>Alphaproteobacteria</taxon>
        <taxon>Hyphomicrobiales</taxon>
        <taxon>Rhizobiaceae</taxon>
        <taxon>Rhizobium/Agrobacterium group</taxon>
        <taxon>Rhizobium</taxon>
    </lineage>
</organism>